<protein>
    <submittedName>
        <fullName evidence="1">Uncharacterized protein</fullName>
    </submittedName>
</protein>
<evidence type="ECO:0000313" key="1">
    <source>
        <dbReference type="EMBL" id="KAH7941542.1"/>
    </source>
</evidence>
<organism evidence="1 2">
    <name type="scientific">Dermacentor silvarum</name>
    <name type="common">Tick</name>
    <dbReference type="NCBI Taxonomy" id="543639"/>
    <lineage>
        <taxon>Eukaryota</taxon>
        <taxon>Metazoa</taxon>
        <taxon>Ecdysozoa</taxon>
        <taxon>Arthropoda</taxon>
        <taxon>Chelicerata</taxon>
        <taxon>Arachnida</taxon>
        <taxon>Acari</taxon>
        <taxon>Parasitiformes</taxon>
        <taxon>Ixodida</taxon>
        <taxon>Ixodoidea</taxon>
        <taxon>Ixodidae</taxon>
        <taxon>Rhipicephalinae</taxon>
        <taxon>Dermacentor</taxon>
    </lineage>
</organism>
<evidence type="ECO:0000313" key="2">
    <source>
        <dbReference type="Proteomes" id="UP000821865"/>
    </source>
</evidence>
<name>A0ACB8CFS9_DERSI</name>
<comment type="caution">
    <text evidence="1">The sequence shown here is derived from an EMBL/GenBank/DDBJ whole genome shotgun (WGS) entry which is preliminary data.</text>
</comment>
<dbReference type="EMBL" id="CM023476">
    <property type="protein sequence ID" value="KAH7941542.1"/>
    <property type="molecule type" value="Genomic_DNA"/>
</dbReference>
<proteinExistence type="predicted"/>
<reference evidence="1" key="1">
    <citation type="submission" date="2020-05" db="EMBL/GenBank/DDBJ databases">
        <title>Large-scale comparative analyses of tick genomes elucidate their genetic diversity and vector capacities.</title>
        <authorList>
            <person name="Jia N."/>
            <person name="Wang J."/>
            <person name="Shi W."/>
            <person name="Du L."/>
            <person name="Sun Y."/>
            <person name="Zhan W."/>
            <person name="Jiang J."/>
            <person name="Wang Q."/>
            <person name="Zhang B."/>
            <person name="Ji P."/>
            <person name="Sakyi L.B."/>
            <person name="Cui X."/>
            <person name="Yuan T."/>
            <person name="Jiang B."/>
            <person name="Yang W."/>
            <person name="Lam T.T.-Y."/>
            <person name="Chang Q."/>
            <person name="Ding S."/>
            <person name="Wang X."/>
            <person name="Zhu J."/>
            <person name="Ruan X."/>
            <person name="Zhao L."/>
            <person name="Wei J."/>
            <person name="Que T."/>
            <person name="Du C."/>
            <person name="Cheng J."/>
            <person name="Dai P."/>
            <person name="Han X."/>
            <person name="Huang E."/>
            <person name="Gao Y."/>
            <person name="Liu J."/>
            <person name="Shao H."/>
            <person name="Ye R."/>
            <person name="Li L."/>
            <person name="Wei W."/>
            <person name="Wang X."/>
            <person name="Wang C."/>
            <person name="Yang T."/>
            <person name="Huo Q."/>
            <person name="Li W."/>
            <person name="Guo W."/>
            <person name="Chen H."/>
            <person name="Zhou L."/>
            <person name="Ni X."/>
            <person name="Tian J."/>
            <person name="Zhou Y."/>
            <person name="Sheng Y."/>
            <person name="Liu T."/>
            <person name="Pan Y."/>
            <person name="Xia L."/>
            <person name="Li J."/>
            <person name="Zhao F."/>
            <person name="Cao W."/>
        </authorList>
    </citation>
    <scope>NUCLEOTIDE SEQUENCE</scope>
    <source>
        <strain evidence="1">Dsil-2018</strain>
    </source>
</reference>
<dbReference type="Proteomes" id="UP000821865">
    <property type="component" value="Chromosome 7"/>
</dbReference>
<gene>
    <name evidence="1" type="ORF">HPB49_014789</name>
</gene>
<keyword evidence="2" id="KW-1185">Reference proteome</keyword>
<sequence length="141" mass="15305">MASSTVALCGLLMCLLAIIACSEAQIPVLGGWQKHNVGDDAIYEELAHFAVSKQVGNRQFFDTVLELVDVESQTVAGTNYRIKFKITESTCPVTAVYSKTTCLPKSRETVKDVCTASITDVPWTKERSLTSFTCEGSTVTS</sequence>
<accession>A0ACB8CFS9</accession>